<keyword evidence="4" id="KW-1185">Reference proteome</keyword>
<evidence type="ECO:0000313" key="4">
    <source>
        <dbReference type="Proteomes" id="UP000215002"/>
    </source>
</evidence>
<evidence type="ECO:0000256" key="1">
    <source>
        <dbReference type="SAM" id="SignalP"/>
    </source>
</evidence>
<dbReference type="InterPro" id="IPR032466">
    <property type="entry name" value="Metal_Hydrolase"/>
</dbReference>
<accession>A0A223NUY4</accession>
<evidence type="ECO:0000313" key="3">
    <source>
        <dbReference type="EMBL" id="ASU33331.1"/>
    </source>
</evidence>
<gene>
    <name evidence="3" type="ORF">MuYL_1433</name>
</gene>
<organism evidence="3 4">
    <name type="scientific">Mucilaginibacter xinganensis</name>
    <dbReference type="NCBI Taxonomy" id="1234841"/>
    <lineage>
        <taxon>Bacteria</taxon>
        <taxon>Pseudomonadati</taxon>
        <taxon>Bacteroidota</taxon>
        <taxon>Sphingobacteriia</taxon>
        <taxon>Sphingobacteriales</taxon>
        <taxon>Sphingobacteriaceae</taxon>
        <taxon>Mucilaginibacter</taxon>
    </lineage>
</organism>
<feature type="signal peptide" evidence="1">
    <location>
        <begin position="1"/>
        <end position="19"/>
    </location>
</feature>
<dbReference type="EMBL" id="CP022743">
    <property type="protein sequence ID" value="ASU33331.1"/>
    <property type="molecule type" value="Genomic_DNA"/>
</dbReference>
<evidence type="ECO:0000259" key="2">
    <source>
        <dbReference type="Pfam" id="PF01979"/>
    </source>
</evidence>
<dbReference type="SUPFAM" id="SSF51338">
    <property type="entry name" value="Composite domain of metallo-dependent hydrolases"/>
    <property type="match status" value="1"/>
</dbReference>
<dbReference type="PANTHER" id="PTHR43135">
    <property type="entry name" value="ALPHA-D-RIBOSE 1-METHYLPHOSPHONATE 5-TRIPHOSPHATE DIPHOSPHATASE"/>
    <property type="match status" value="1"/>
</dbReference>
<dbReference type="InterPro" id="IPR051781">
    <property type="entry name" value="Metallo-dep_Hydrolase"/>
</dbReference>
<dbReference type="OrthoDB" id="9797498at2"/>
<protein>
    <submittedName>
        <fullName evidence="3">Imidazolonepropionase</fullName>
    </submittedName>
</protein>
<dbReference type="KEGG" id="muc:MuYL_1433"/>
<dbReference type="GO" id="GO:0016810">
    <property type="term" value="F:hydrolase activity, acting on carbon-nitrogen (but not peptide) bonds"/>
    <property type="evidence" value="ECO:0007669"/>
    <property type="project" value="InterPro"/>
</dbReference>
<name>A0A223NUY4_9SPHI</name>
<dbReference type="SUPFAM" id="SSF51556">
    <property type="entry name" value="Metallo-dependent hydrolases"/>
    <property type="match status" value="1"/>
</dbReference>
<proteinExistence type="predicted"/>
<sequence length="656" mass="71177">MKKSLLILSFSIILFAANAQTKPDSVTFLLHKFEQHIGKEVYRVSKTAQEITYTSDFKFVDRGSPVPLKAELKLTAAGEPLSLKIKGNTARSSTINDTITITGKQAHIKVNDSSYTQNLSGITFPIASYAPGIVQQVLLQYWKSHKQPASINTLPYGSVQVRKDGEDALTFNGKPLLLDRYTVGGLIWGNEIVWTNKAGQLICLITNDAEADKLEMMLEPYEALLPDFIAKAAAYGMQLFTKNAPKAGAADKIIAITGGTVVDVVNLKPIPNAVVIIENGKIKSVGKAGEVTIPAGAKVIDAKGKTILPGLWDMHAHFEQVEWGPAYLAAGATTVRDCGNEFSFINAVQSAIDNGKGIGPKILKAGIIDGKGPMALGIIQADTKEEAIKEVDRYKENGFVQIKIYSSVKPAIVKAICEEAHRLGLTVTGHIPNGMTLQAGVDSGMNMVNHVQYVYTIMKRNKDRSINFEDSTSIAAIKFIKQHNVVIDPTVGVFEMFFRSTKDDITIMEPAFYSLPLPLQAIFKNTGTEPATAQKLKPIWDSFQKIVKVLYDNGVTIVAGTDQGFPGYSLDRELELYVQAGLTPIQAIGTATITPATVMKMDKQSGSIEPGKDADLVIIDGDPLTNIRDIRKVTTVIKAGKIYDPAALHKLVGFGK</sequence>
<dbReference type="InterPro" id="IPR011059">
    <property type="entry name" value="Metal-dep_hydrolase_composite"/>
</dbReference>
<reference evidence="3 4" key="1">
    <citation type="submission" date="2017-08" db="EMBL/GenBank/DDBJ databases">
        <title>Complete genome sequence of Mucilaginibacter sp. strain BJC16-A31.</title>
        <authorList>
            <consortium name="Henan University of Science and Technology"/>
            <person name="You X."/>
        </authorList>
    </citation>
    <scope>NUCLEOTIDE SEQUENCE [LARGE SCALE GENOMIC DNA]</scope>
    <source>
        <strain evidence="3 4">BJC16-A31</strain>
    </source>
</reference>
<dbReference type="Gene3D" id="3.20.20.140">
    <property type="entry name" value="Metal-dependent hydrolases"/>
    <property type="match status" value="1"/>
</dbReference>
<dbReference type="AlphaFoldDB" id="A0A223NUY4"/>
<dbReference type="PANTHER" id="PTHR43135:SF3">
    <property type="entry name" value="ALPHA-D-RIBOSE 1-METHYLPHOSPHONATE 5-TRIPHOSPHATE DIPHOSPHATASE"/>
    <property type="match status" value="1"/>
</dbReference>
<dbReference type="Gene3D" id="2.30.40.10">
    <property type="entry name" value="Urease, subunit C, domain 1"/>
    <property type="match status" value="1"/>
</dbReference>
<dbReference type="Pfam" id="PF01979">
    <property type="entry name" value="Amidohydro_1"/>
    <property type="match status" value="1"/>
</dbReference>
<keyword evidence="1" id="KW-0732">Signal</keyword>
<dbReference type="Proteomes" id="UP000215002">
    <property type="component" value="Chromosome"/>
</dbReference>
<dbReference type="InterPro" id="IPR006680">
    <property type="entry name" value="Amidohydro-rel"/>
</dbReference>
<feature type="chain" id="PRO_5012917315" evidence="1">
    <location>
        <begin position="20"/>
        <end position="656"/>
    </location>
</feature>
<feature type="domain" description="Amidohydrolase-related" evidence="2">
    <location>
        <begin position="306"/>
        <end position="642"/>
    </location>
</feature>
<dbReference type="RefSeq" id="WP_094569801.1">
    <property type="nucleotide sequence ID" value="NZ_CP022743.1"/>
</dbReference>